<evidence type="ECO:0000313" key="2">
    <source>
        <dbReference type="Proteomes" id="UP000266327"/>
    </source>
</evidence>
<comment type="caution">
    <text evidence="1">The sequence shown here is derived from an EMBL/GenBank/DDBJ whole genome shotgun (WGS) entry which is preliminary data.</text>
</comment>
<dbReference type="EMBL" id="QYUQ01000002">
    <property type="protein sequence ID" value="RJG00958.1"/>
    <property type="molecule type" value="Genomic_DNA"/>
</dbReference>
<dbReference type="Proteomes" id="UP000266327">
    <property type="component" value="Unassembled WGS sequence"/>
</dbReference>
<dbReference type="AlphaFoldDB" id="A0A3A3FXM2"/>
<gene>
    <name evidence="1" type="ORF">D3878_04620</name>
</gene>
<reference evidence="2" key="1">
    <citation type="submission" date="2018-09" db="EMBL/GenBank/DDBJ databases">
        <authorList>
            <person name="Zhu H."/>
        </authorList>
    </citation>
    <scope>NUCLEOTIDE SEQUENCE [LARGE SCALE GENOMIC DNA]</scope>
    <source>
        <strain evidence="2">K1S02-23</strain>
    </source>
</reference>
<name>A0A3A3FXM2_9BURK</name>
<organism evidence="1 2">
    <name type="scientific">Noviherbaspirillum sedimenti</name>
    <dbReference type="NCBI Taxonomy" id="2320865"/>
    <lineage>
        <taxon>Bacteria</taxon>
        <taxon>Pseudomonadati</taxon>
        <taxon>Pseudomonadota</taxon>
        <taxon>Betaproteobacteria</taxon>
        <taxon>Burkholderiales</taxon>
        <taxon>Oxalobacteraceae</taxon>
        <taxon>Noviherbaspirillum</taxon>
    </lineage>
</organism>
<accession>A0A3A3FXM2</accession>
<dbReference type="RefSeq" id="WP_119784411.1">
    <property type="nucleotide sequence ID" value="NZ_QYUQ01000002.1"/>
</dbReference>
<keyword evidence="2" id="KW-1185">Reference proteome</keyword>
<proteinExistence type="predicted"/>
<protein>
    <submittedName>
        <fullName evidence="1">Uncharacterized protein</fullName>
    </submittedName>
</protein>
<sequence>MMTIEQLEEYMAMLFMGQEELGVHYVFRQVEWAENEIQKKLTAQKNSLMPMPAHGGQGMVARAGGCR</sequence>
<evidence type="ECO:0000313" key="1">
    <source>
        <dbReference type="EMBL" id="RJG00958.1"/>
    </source>
</evidence>